<name>A0ABW0PLK4_9BURK</name>
<reference evidence="2" key="1">
    <citation type="journal article" date="2019" name="Int. J. Syst. Evol. Microbiol.">
        <title>The Global Catalogue of Microorganisms (GCM) 10K type strain sequencing project: providing services to taxonomists for standard genome sequencing and annotation.</title>
        <authorList>
            <consortium name="The Broad Institute Genomics Platform"/>
            <consortium name="The Broad Institute Genome Sequencing Center for Infectious Disease"/>
            <person name="Wu L."/>
            <person name="Ma J."/>
        </authorList>
    </citation>
    <scope>NUCLEOTIDE SEQUENCE [LARGE SCALE GENOMIC DNA]</scope>
    <source>
        <strain evidence="2">CCUG 38813</strain>
    </source>
</reference>
<accession>A0ABW0PLK4</accession>
<sequence length="69" mass="7907">MRFGSCGATQRDGATIARMKMRQKSQLPVKTCAHCGLPFTWRKKWERDWEQVKYCSQRCRRSVAAAAAA</sequence>
<organism evidence="1 2">
    <name type="scientific">Massilia jejuensis</name>
    <dbReference type="NCBI Taxonomy" id="648894"/>
    <lineage>
        <taxon>Bacteria</taxon>
        <taxon>Pseudomonadati</taxon>
        <taxon>Pseudomonadota</taxon>
        <taxon>Betaproteobacteria</taxon>
        <taxon>Burkholderiales</taxon>
        <taxon>Oxalobacteraceae</taxon>
        <taxon>Telluria group</taxon>
        <taxon>Massilia</taxon>
    </lineage>
</organism>
<dbReference type="Proteomes" id="UP001596031">
    <property type="component" value="Unassembled WGS sequence"/>
</dbReference>
<keyword evidence="2" id="KW-1185">Reference proteome</keyword>
<dbReference type="RefSeq" id="WP_379725766.1">
    <property type="nucleotide sequence ID" value="NZ_JBHSMS010000072.1"/>
</dbReference>
<dbReference type="EMBL" id="JBHSMS010000072">
    <property type="protein sequence ID" value="MFC5513494.1"/>
    <property type="molecule type" value="Genomic_DNA"/>
</dbReference>
<protein>
    <submittedName>
        <fullName evidence="1">DUF2256 domain-containing protein</fullName>
    </submittedName>
</protein>
<gene>
    <name evidence="1" type="ORF">ACFPOU_20555</name>
</gene>
<dbReference type="PANTHER" id="PTHR37463">
    <property type="entry name" value="GSL3115 PROTEIN"/>
    <property type="match status" value="1"/>
</dbReference>
<proteinExistence type="predicted"/>
<dbReference type="InterPro" id="IPR017136">
    <property type="entry name" value="UCP037205"/>
</dbReference>
<evidence type="ECO:0000313" key="2">
    <source>
        <dbReference type="Proteomes" id="UP001596031"/>
    </source>
</evidence>
<evidence type="ECO:0000313" key="1">
    <source>
        <dbReference type="EMBL" id="MFC5513494.1"/>
    </source>
</evidence>
<dbReference type="PANTHER" id="PTHR37463:SF1">
    <property type="entry name" value="DUF2256 DOMAIN-CONTAINING PROTEIN"/>
    <property type="match status" value="1"/>
</dbReference>
<dbReference type="Pfam" id="PF10013">
    <property type="entry name" value="DUF2256"/>
    <property type="match status" value="1"/>
</dbReference>
<comment type="caution">
    <text evidence="1">The sequence shown here is derived from an EMBL/GenBank/DDBJ whole genome shotgun (WGS) entry which is preliminary data.</text>
</comment>